<evidence type="ECO:0000256" key="3">
    <source>
        <dbReference type="ARBA" id="ARBA00022553"/>
    </source>
</evidence>
<dbReference type="Pfam" id="PF00072">
    <property type="entry name" value="Response_reg"/>
    <property type="match status" value="1"/>
</dbReference>
<keyword evidence="12" id="KW-1185">Reference proteome</keyword>
<dbReference type="RefSeq" id="WP_368380159.1">
    <property type="nucleotide sequence ID" value="NZ_JBFRYA010000002.1"/>
</dbReference>
<keyword evidence="11" id="KW-0547">Nucleotide-binding</keyword>
<evidence type="ECO:0000256" key="6">
    <source>
        <dbReference type="ARBA" id="ARBA00023012"/>
    </source>
</evidence>
<evidence type="ECO:0000259" key="10">
    <source>
        <dbReference type="PROSITE" id="PS50113"/>
    </source>
</evidence>
<dbReference type="InterPro" id="IPR001789">
    <property type="entry name" value="Sig_transdc_resp-reg_receiver"/>
</dbReference>
<dbReference type="InterPro" id="IPR003661">
    <property type="entry name" value="HisK_dim/P_dom"/>
</dbReference>
<dbReference type="CDD" id="cd00082">
    <property type="entry name" value="HisKA"/>
    <property type="match status" value="1"/>
</dbReference>
<feature type="domain" description="Histidine kinase" evidence="8">
    <location>
        <begin position="374"/>
        <end position="593"/>
    </location>
</feature>
<comment type="catalytic activity">
    <reaction evidence="1">
        <text>ATP + protein L-histidine = ADP + protein N-phospho-L-histidine.</text>
        <dbReference type="EC" id="2.7.13.3"/>
    </reaction>
</comment>
<evidence type="ECO:0000256" key="2">
    <source>
        <dbReference type="ARBA" id="ARBA00012438"/>
    </source>
</evidence>
<accession>A0ABV3U1Q8</accession>
<name>A0ABV3U1Q8_9GAMM</name>
<keyword evidence="4" id="KW-0808">Transferase</keyword>
<dbReference type="Gene3D" id="3.40.50.2300">
    <property type="match status" value="1"/>
</dbReference>
<evidence type="ECO:0000256" key="5">
    <source>
        <dbReference type="ARBA" id="ARBA00022777"/>
    </source>
</evidence>
<evidence type="ECO:0000259" key="9">
    <source>
        <dbReference type="PROSITE" id="PS50110"/>
    </source>
</evidence>
<keyword evidence="11" id="KW-0067">ATP-binding</keyword>
<evidence type="ECO:0000259" key="8">
    <source>
        <dbReference type="PROSITE" id="PS50109"/>
    </source>
</evidence>
<dbReference type="Gene3D" id="1.10.287.130">
    <property type="match status" value="1"/>
</dbReference>
<dbReference type="PROSITE" id="PS50109">
    <property type="entry name" value="HIS_KIN"/>
    <property type="match status" value="1"/>
</dbReference>
<dbReference type="InterPro" id="IPR003018">
    <property type="entry name" value="GAF"/>
</dbReference>
<dbReference type="SUPFAM" id="SSF55785">
    <property type="entry name" value="PYP-like sensor domain (PAS domain)"/>
    <property type="match status" value="1"/>
</dbReference>
<protein>
    <recommendedName>
        <fullName evidence="2">histidine kinase</fullName>
        <ecNumber evidence="2">2.7.13.3</ecNumber>
    </recommendedName>
</protein>
<dbReference type="PANTHER" id="PTHR45339">
    <property type="entry name" value="HYBRID SIGNAL TRANSDUCTION HISTIDINE KINASE J"/>
    <property type="match status" value="1"/>
</dbReference>
<keyword evidence="5" id="KW-0418">Kinase</keyword>
<dbReference type="SMART" id="SM00448">
    <property type="entry name" value="REC"/>
    <property type="match status" value="1"/>
</dbReference>
<proteinExistence type="predicted"/>
<dbReference type="PROSITE" id="PS50110">
    <property type="entry name" value="RESPONSE_REGULATORY"/>
    <property type="match status" value="1"/>
</dbReference>
<dbReference type="InterPro" id="IPR000700">
    <property type="entry name" value="PAS-assoc_C"/>
</dbReference>
<dbReference type="SUPFAM" id="SSF47384">
    <property type="entry name" value="Homodimeric domain of signal transducing histidine kinase"/>
    <property type="match status" value="1"/>
</dbReference>
<feature type="domain" description="Response regulatory" evidence="9">
    <location>
        <begin position="617"/>
        <end position="733"/>
    </location>
</feature>
<dbReference type="PROSITE" id="PS50113">
    <property type="entry name" value="PAC"/>
    <property type="match status" value="1"/>
</dbReference>
<dbReference type="InterPro" id="IPR003594">
    <property type="entry name" value="HATPase_dom"/>
</dbReference>
<reference evidence="11 12" key="1">
    <citation type="journal article" date="2011" name="Int. J. Syst. Evol. Microbiol.">
        <title>Zhongshania antarctica gen. nov., sp. nov. and Zhongshania guokunii sp. nov., gammaproteobacteria respectively isolated from coastal attached (fast) ice and surface seawater of the Antarctic.</title>
        <authorList>
            <person name="Li H.J."/>
            <person name="Zhang X.Y."/>
            <person name="Chen C.X."/>
            <person name="Zhang Y.J."/>
            <person name="Gao Z.M."/>
            <person name="Yu Y."/>
            <person name="Chen X.L."/>
            <person name="Chen B."/>
            <person name="Zhang Y.Z."/>
        </authorList>
    </citation>
    <scope>NUCLEOTIDE SEQUENCE [LARGE SCALE GENOMIC DNA]</scope>
    <source>
        <strain evidence="11 12">ZS6-22T</strain>
    </source>
</reference>
<dbReference type="InterPro" id="IPR036097">
    <property type="entry name" value="HisK_dim/P_sf"/>
</dbReference>
<dbReference type="InterPro" id="IPR035965">
    <property type="entry name" value="PAS-like_dom_sf"/>
</dbReference>
<feature type="domain" description="PAC" evidence="10">
    <location>
        <begin position="146"/>
        <end position="199"/>
    </location>
</feature>
<dbReference type="EC" id="2.7.13.3" evidence="2"/>
<evidence type="ECO:0000313" key="11">
    <source>
        <dbReference type="EMBL" id="MEX1667853.1"/>
    </source>
</evidence>
<keyword evidence="3 7" id="KW-0597">Phosphoprotein</keyword>
<dbReference type="InterPro" id="IPR004358">
    <property type="entry name" value="Sig_transdc_His_kin-like_C"/>
</dbReference>
<evidence type="ECO:0000256" key="1">
    <source>
        <dbReference type="ARBA" id="ARBA00000085"/>
    </source>
</evidence>
<dbReference type="SUPFAM" id="SSF55781">
    <property type="entry name" value="GAF domain-like"/>
    <property type="match status" value="1"/>
</dbReference>
<dbReference type="SMART" id="SM00388">
    <property type="entry name" value="HisKA"/>
    <property type="match status" value="1"/>
</dbReference>
<dbReference type="Pfam" id="PF02518">
    <property type="entry name" value="HATPase_c"/>
    <property type="match status" value="1"/>
</dbReference>
<dbReference type="InterPro" id="IPR029016">
    <property type="entry name" value="GAF-like_dom_sf"/>
</dbReference>
<dbReference type="SUPFAM" id="SSF55874">
    <property type="entry name" value="ATPase domain of HSP90 chaperone/DNA topoisomerase II/histidine kinase"/>
    <property type="match status" value="1"/>
</dbReference>
<dbReference type="Gene3D" id="3.30.565.10">
    <property type="entry name" value="Histidine kinase-like ATPase, C-terminal domain"/>
    <property type="match status" value="1"/>
</dbReference>
<dbReference type="CDD" id="cd17546">
    <property type="entry name" value="REC_hyHK_CKI1_RcsC-like"/>
    <property type="match status" value="1"/>
</dbReference>
<organism evidence="11 12">
    <name type="scientific">Zhongshania guokunii</name>
    <dbReference type="NCBI Taxonomy" id="641783"/>
    <lineage>
        <taxon>Bacteria</taxon>
        <taxon>Pseudomonadati</taxon>
        <taxon>Pseudomonadota</taxon>
        <taxon>Gammaproteobacteria</taxon>
        <taxon>Cellvibrionales</taxon>
        <taxon>Spongiibacteraceae</taxon>
        <taxon>Zhongshania</taxon>
    </lineage>
</organism>
<dbReference type="PANTHER" id="PTHR45339:SF1">
    <property type="entry name" value="HYBRID SIGNAL TRANSDUCTION HISTIDINE KINASE J"/>
    <property type="match status" value="1"/>
</dbReference>
<comment type="caution">
    <text evidence="11">The sequence shown here is derived from an EMBL/GenBank/DDBJ whole genome shotgun (WGS) entry which is preliminary data.</text>
</comment>
<dbReference type="Gene3D" id="3.30.450.20">
    <property type="entry name" value="PAS domain"/>
    <property type="match status" value="1"/>
</dbReference>
<evidence type="ECO:0000313" key="12">
    <source>
        <dbReference type="Proteomes" id="UP001557485"/>
    </source>
</evidence>
<dbReference type="GO" id="GO:0005524">
    <property type="term" value="F:ATP binding"/>
    <property type="evidence" value="ECO:0007669"/>
    <property type="project" value="UniProtKB-KW"/>
</dbReference>
<dbReference type="InterPro" id="IPR005467">
    <property type="entry name" value="His_kinase_dom"/>
</dbReference>
<keyword evidence="6" id="KW-0902">Two-component regulatory system</keyword>
<dbReference type="SUPFAM" id="SSF52172">
    <property type="entry name" value="CheY-like"/>
    <property type="match status" value="1"/>
</dbReference>
<gene>
    <name evidence="11" type="ORF">AB4876_02965</name>
</gene>
<dbReference type="PRINTS" id="PR00344">
    <property type="entry name" value="BCTRLSENSOR"/>
</dbReference>
<dbReference type="Proteomes" id="UP001557485">
    <property type="component" value="Unassembled WGS sequence"/>
</dbReference>
<dbReference type="CDD" id="cd16922">
    <property type="entry name" value="HATPase_EvgS-ArcB-TorS-like"/>
    <property type="match status" value="1"/>
</dbReference>
<evidence type="ECO:0000256" key="4">
    <source>
        <dbReference type="ARBA" id="ARBA00022679"/>
    </source>
</evidence>
<evidence type="ECO:0000256" key="7">
    <source>
        <dbReference type="PROSITE-ProRule" id="PRU00169"/>
    </source>
</evidence>
<feature type="modified residue" description="4-aspartylphosphate" evidence="7">
    <location>
        <position position="666"/>
    </location>
</feature>
<sequence length="734" mass="81046">MAMSRHRLLQRQLRAASTGETVDVEKLLELVGAAYADYDSVVERSQRSLSVMSAEPGASNEALRAETVRLREFYEYAVDSADIGLWEWQIPQAVIDCNTGFKTIIDYPASCSLSVAEFMLANILEDDFKSLEKRMFSHIRRYDSLFETRVNIRKPTGEPSWVIMRGKVIERDGGGVPLRMAGTLVDINDQVEYEAALETLGRLSGQINLNLEQKCGQLLSLLNNIIGTDFGRINVLEGESIKVLFTAGMASKMVPGTLSKFDNTLCASCVDSGNRVRMIPDLSKAGFAEHPARKHMGVESYIGAAIYVQGELYGTVCHTSSKVSRFTDIHKNLMQLAAHWLGGEIEREQNQQSLSNAHAESVSANLAKSEFLATMSHEIRTPLNGIMSLVEILRESPADNLQRQRLDTMQRSSQALLAVISDILDFSRIEAGKLELECKVFDLNTCIRDTVDTFQALADEKGVELTAYCDSHVPSHVNGDEARLKQILNNLLSNALKFTSAGFVNLSLYCDGEKGGPIRFVVQDSGVGMTPEHIDKVFEKFTQADSTTTRRYGGSGLGLTISRQLAELMGGSISVESELGQGSQFSARLPLQWAEAQEYRAIESAVENAPAVDFDVTVLLVEDNQVNQYVINTMLESLGCKTTIAANGLEALACLKELQFDMVFMDMQMPEMDGIVATENIRLNPALQALPIIAMTANALASDRERCLVAGMNDYLLKPFRKDQLVEMISKYQS</sequence>
<dbReference type="InterPro" id="IPR036890">
    <property type="entry name" value="HATPase_C_sf"/>
</dbReference>
<dbReference type="Gene3D" id="3.30.450.40">
    <property type="match status" value="1"/>
</dbReference>
<dbReference type="EMBL" id="JBFRYA010000002">
    <property type="protein sequence ID" value="MEX1667853.1"/>
    <property type="molecule type" value="Genomic_DNA"/>
</dbReference>
<dbReference type="InterPro" id="IPR011006">
    <property type="entry name" value="CheY-like_superfamily"/>
</dbReference>
<dbReference type="SMART" id="SM00065">
    <property type="entry name" value="GAF"/>
    <property type="match status" value="1"/>
</dbReference>
<dbReference type="Pfam" id="PF01590">
    <property type="entry name" value="GAF"/>
    <property type="match status" value="1"/>
</dbReference>
<dbReference type="SMART" id="SM00387">
    <property type="entry name" value="HATPase_c"/>
    <property type="match status" value="1"/>
</dbReference>
<dbReference type="Pfam" id="PF00512">
    <property type="entry name" value="HisKA"/>
    <property type="match status" value="1"/>
</dbReference>